<evidence type="ECO:0000256" key="1">
    <source>
        <dbReference type="SAM" id="MobiDB-lite"/>
    </source>
</evidence>
<dbReference type="KEGG" id="pbl:PAAG_11215"/>
<feature type="region of interest" description="Disordered" evidence="1">
    <location>
        <begin position="31"/>
        <end position="102"/>
    </location>
</feature>
<dbReference type="HOGENOM" id="CLU_2278297_0_0_1"/>
<feature type="compositionally biased region" description="Basic and acidic residues" evidence="1">
    <location>
        <begin position="31"/>
        <end position="51"/>
    </location>
</feature>
<dbReference type="OrthoDB" id="10451630at2759"/>
<dbReference type="VEuPathDB" id="FungiDB:PAAG_11215"/>
<dbReference type="EMBL" id="KN293993">
    <property type="protein sequence ID" value="KGQ02039.1"/>
    <property type="molecule type" value="Genomic_DNA"/>
</dbReference>
<dbReference type="RefSeq" id="XP_015703512.1">
    <property type="nucleotide sequence ID" value="XM_015846905.1"/>
</dbReference>
<evidence type="ECO:0000313" key="2">
    <source>
        <dbReference type="EMBL" id="KGQ02039.1"/>
    </source>
</evidence>
<keyword evidence="3" id="KW-1185">Reference proteome</keyword>
<sequence length="102" mass="11464">MARGRVDGIPKLNHFRNCSVHIYPDIRGQRKDNGVRARRGDVGEADKEAKIRSYASSVPTTEDTPRQHKASRIERSIQASQARKARPRSVQTAKQRRTAAAD</sequence>
<protein>
    <submittedName>
        <fullName evidence="2">Uncharacterized protein</fullName>
    </submittedName>
</protein>
<accession>A0A0A2VMG5</accession>
<organism evidence="2 3">
    <name type="scientific">Paracoccidioides lutzii (strain ATCC MYA-826 / Pb01)</name>
    <name type="common">Paracoccidioides brasiliensis</name>
    <dbReference type="NCBI Taxonomy" id="502779"/>
    <lineage>
        <taxon>Eukaryota</taxon>
        <taxon>Fungi</taxon>
        <taxon>Dikarya</taxon>
        <taxon>Ascomycota</taxon>
        <taxon>Pezizomycotina</taxon>
        <taxon>Eurotiomycetes</taxon>
        <taxon>Eurotiomycetidae</taxon>
        <taxon>Onygenales</taxon>
        <taxon>Ajellomycetaceae</taxon>
        <taxon>Paracoccidioides</taxon>
    </lineage>
</organism>
<dbReference type="AlphaFoldDB" id="A0A0A2VMG5"/>
<proteinExistence type="predicted"/>
<reference evidence="2 3" key="1">
    <citation type="journal article" date="2011" name="PLoS Genet.">
        <title>Comparative genomic analysis of human fungal pathogens causing paracoccidioidomycosis.</title>
        <authorList>
            <person name="Desjardins C.A."/>
            <person name="Champion M.D."/>
            <person name="Holder J.W."/>
            <person name="Muszewska A."/>
            <person name="Goldberg J."/>
            <person name="Bailao A.M."/>
            <person name="Brigido M.M."/>
            <person name="Ferreira M.E."/>
            <person name="Garcia A.M."/>
            <person name="Grynberg M."/>
            <person name="Gujja S."/>
            <person name="Heiman D.I."/>
            <person name="Henn M.R."/>
            <person name="Kodira C.D."/>
            <person name="Leon-Narvaez H."/>
            <person name="Longo L.V."/>
            <person name="Ma L.J."/>
            <person name="Malavazi I."/>
            <person name="Matsuo A.L."/>
            <person name="Morais F.V."/>
            <person name="Pereira M."/>
            <person name="Rodriguez-Brito S."/>
            <person name="Sakthikumar S."/>
            <person name="Salem-Izacc S.M."/>
            <person name="Sykes S.M."/>
            <person name="Teixeira M.M."/>
            <person name="Vallejo M.C."/>
            <person name="Walter M.E."/>
            <person name="Yandava C."/>
            <person name="Young S."/>
            <person name="Zeng Q."/>
            <person name="Zucker J."/>
            <person name="Felipe M.S."/>
            <person name="Goldman G.H."/>
            <person name="Haas B.J."/>
            <person name="McEwen J.G."/>
            <person name="Nino-Vega G."/>
            <person name="Puccia R."/>
            <person name="San-Blas G."/>
            <person name="Soares C.M."/>
            <person name="Birren B.W."/>
            <person name="Cuomo C.A."/>
        </authorList>
    </citation>
    <scope>NUCLEOTIDE SEQUENCE [LARGE SCALE GENOMIC DNA]</scope>
    <source>
        <strain evidence="3">ATCC MYA-826 / Pb01</strain>
    </source>
</reference>
<gene>
    <name evidence="2" type="ORF">PAAG_11215</name>
</gene>
<evidence type="ECO:0000313" key="3">
    <source>
        <dbReference type="Proteomes" id="UP000002059"/>
    </source>
</evidence>
<dbReference type="Proteomes" id="UP000002059">
    <property type="component" value="Partially assembled WGS sequence"/>
</dbReference>
<dbReference type="GeneID" id="26970298"/>
<name>A0A0A2VMG5_PARBA</name>
<feature type="compositionally biased region" description="Basic and acidic residues" evidence="1">
    <location>
        <begin position="63"/>
        <end position="75"/>
    </location>
</feature>